<dbReference type="InterPro" id="IPR036728">
    <property type="entry name" value="PBP_GOBP_sf"/>
</dbReference>
<comment type="caution">
    <text evidence="3">The sequence shown here is derived from an EMBL/GenBank/DDBJ whole genome shotgun (WGS) entry which is preliminary data.</text>
</comment>
<reference evidence="3" key="1">
    <citation type="submission" date="2023-03" db="EMBL/GenBank/DDBJ databases">
        <title>Chromosome-level genomes of two armyworms, Mythimna separata and Mythimna loreyi, provide insights into the biosynthesis and reception of sex pheromones.</title>
        <authorList>
            <person name="Zhao H."/>
        </authorList>
    </citation>
    <scope>NUCLEOTIDE SEQUENCE</scope>
    <source>
        <strain evidence="3">BeijingLab</strain>
        <tissue evidence="3">Pupa</tissue>
    </source>
</reference>
<keyword evidence="4" id="KW-1185">Reference proteome</keyword>
<accession>A0AAD7YL93</accession>
<feature type="chain" id="PRO_5041908039" evidence="2">
    <location>
        <begin position="24"/>
        <end position="272"/>
    </location>
</feature>
<dbReference type="SMART" id="SM00708">
    <property type="entry name" value="PhBP"/>
    <property type="match status" value="2"/>
</dbReference>
<keyword evidence="1 2" id="KW-0732">Signal</keyword>
<sequence>MSKFTCLTFCVVAASLSSSYVRAGTPTFRDILKPMITECIKEYPEDTIDDINKAAETGNPNILDPCFSGCVFKKAGFINAKGEYDTNSALTTLRTLVADDDQYADLADVTKQCTSVTDTVKDGEAGCERGARLSACFLQEKDNVFQVRADTPTFRDIVKPFSEACFKEYPDVTTDLINEAAETGNTNLVNPCFTSCVFKKMGFFNEKGEYDTVSALPNLRKLAKNDEQYTQLAEVAKQCASVKDTVTDGETGCERAARWSACYLNQKDKVSL</sequence>
<organism evidence="3 4">
    <name type="scientific">Mythimna separata</name>
    <name type="common">Oriental armyworm</name>
    <name type="synonym">Pseudaletia separata</name>
    <dbReference type="NCBI Taxonomy" id="271217"/>
    <lineage>
        <taxon>Eukaryota</taxon>
        <taxon>Metazoa</taxon>
        <taxon>Ecdysozoa</taxon>
        <taxon>Arthropoda</taxon>
        <taxon>Hexapoda</taxon>
        <taxon>Insecta</taxon>
        <taxon>Pterygota</taxon>
        <taxon>Neoptera</taxon>
        <taxon>Endopterygota</taxon>
        <taxon>Lepidoptera</taxon>
        <taxon>Glossata</taxon>
        <taxon>Ditrysia</taxon>
        <taxon>Noctuoidea</taxon>
        <taxon>Noctuidae</taxon>
        <taxon>Noctuinae</taxon>
        <taxon>Hadenini</taxon>
        <taxon>Mythimna</taxon>
    </lineage>
</organism>
<proteinExistence type="predicted"/>
<evidence type="ECO:0000256" key="1">
    <source>
        <dbReference type="ARBA" id="ARBA00022729"/>
    </source>
</evidence>
<dbReference type="EMBL" id="JARGEI010000014">
    <property type="protein sequence ID" value="KAJ8720176.1"/>
    <property type="molecule type" value="Genomic_DNA"/>
</dbReference>
<name>A0AAD7YL93_MYTSE</name>
<dbReference type="AlphaFoldDB" id="A0AAD7YL93"/>
<protein>
    <submittedName>
        <fullName evidence="3">Uncharacterized protein</fullName>
    </submittedName>
</protein>
<dbReference type="Gene3D" id="1.10.238.20">
    <property type="entry name" value="Pheromone/general odorant binding protein domain"/>
    <property type="match status" value="2"/>
</dbReference>
<dbReference type="InterPro" id="IPR006170">
    <property type="entry name" value="PBP/GOBP"/>
</dbReference>
<gene>
    <name evidence="3" type="ORF">PYW07_012219</name>
</gene>
<dbReference type="PANTHER" id="PTHR11857">
    <property type="entry name" value="ODORANT BINDING PROTEIN-RELATED"/>
    <property type="match status" value="1"/>
</dbReference>
<evidence type="ECO:0000313" key="4">
    <source>
        <dbReference type="Proteomes" id="UP001231518"/>
    </source>
</evidence>
<dbReference type="GO" id="GO:0005615">
    <property type="term" value="C:extracellular space"/>
    <property type="evidence" value="ECO:0007669"/>
    <property type="project" value="TreeGrafter"/>
</dbReference>
<dbReference type="GO" id="GO:0005549">
    <property type="term" value="F:odorant binding"/>
    <property type="evidence" value="ECO:0007669"/>
    <property type="project" value="InterPro"/>
</dbReference>
<dbReference type="GO" id="GO:0007608">
    <property type="term" value="P:sensory perception of smell"/>
    <property type="evidence" value="ECO:0007669"/>
    <property type="project" value="TreeGrafter"/>
</dbReference>
<evidence type="ECO:0000256" key="2">
    <source>
        <dbReference type="SAM" id="SignalP"/>
    </source>
</evidence>
<dbReference type="Pfam" id="PF01395">
    <property type="entry name" value="PBP_GOBP"/>
    <property type="match status" value="2"/>
</dbReference>
<feature type="signal peptide" evidence="2">
    <location>
        <begin position="1"/>
        <end position="23"/>
    </location>
</feature>
<evidence type="ECO:0000313" key="3">
    <source>
        <dbReference type="EMBL" id="KAJ8720176.1"/>
    </source>
</evidence>
<dbReference type="SUPFAM" id="SSF47565">
    <property type="entry name" value="Insect pheromone/odorant-binding proteins"/>
    <property type="match status" value="2"/>
</dbReference>
<dbReference type="CDD" id="cd23992">
    <property type="entry name" value="PBP_GOBP"/>
    <property type="match status" value="2"/>
</dbReference>
<dbReference type="Proteomes" id="UP001231518">
    <property type="component" value="Chromosome 3"/>
</dbReference>